<dbReference type="Proteomes" id="UP000326678">
    <property type="component" value="Chromosome Gxm1"/>
</dbReference>
<accession>A0A5P8VXW8</accession>
<name>A0A5P8VXW8_9NOSO</name>
<protein>
    <submittedName>
        <fullName evidence="1">Uncharacterized protein</fullName>
    </submittedName>
</protein>
<reference evidence="1 2" key="1">
    <citation type="submission" date="2019-10" db="EMBL/GenBank/DDBJ databases">
        <title>Genomic and transcriptomic insights into the perfect genentic adaptation of a filamentous nitrogen-fixing cyanobacterium to rice fields.</title>
        <authorList>
            <person name="Chen Z."/>
        </authorList>
    </citation>
    <scope>NUCLEOTIDE SEQUENCE [LARGE SCALE GENOMIC DNA]</scope>
    <source>
        <strain evidence="1">CCNUC1</strain>
    </source>
</reference>
<sequence length="44" mass="5465">MLGFVPQPNLHWSYFLGLTEQYWVQQPPRSFLNQWSKRQWRVQS</sequence>
<keyword evidence="2" id="KW-1185">Reference proteome</keyword>
<evidence type="ECO:0000313" key="1">
    <source>
        <dbReference type="EMBL" id="QFS45255.1"/>
    </source>
</evidence>
<dbReference type="KEGG" id="nsh:GXM_02732"/>
<evidence type="ECO:0000313" key="2">
    <source>
        <dbReference type="Proteomes" id="UP000326678"/>
    </source>
</evidence>
<proteinExistence type="predicted"/>
<organism evidence="1 2">
    <name type="scientific">Nostoc sphaeroides CCNUC1</name>
    <dbReference type="NCBI Taxonomy" id="2653204"/>
    <lineage>
        <taxon>Bacteria</taxon>
        <taxon>Bacillati</taxon>
        <taxon>Cyanobacteriota</taxon>
        <taxon>Cyanophyceae</taxon>
        <taxon>Nostocales</taxon>
        <taxon>Nostocaceae</taxon>
        <taxon>Nostoc</taxon>
    </lineage>
</organism>
<dbReference type="EMBL" id="CP045226">
    <property type="protein sequence ID" value="QFS45255.1"/>
    <property type="molecule type" value="Genomic_DNA"/>
</dbReference>
<dbReference type="AlphaFoldDB" id="A0A5P8VXW8"/>
<gene>
    <name evidence="1" type="ORF">GXM_02732</name>
</gene>